<dbReference type="Proteomes" id="UP000634136">
    <property type="component" value="Unassembled WGS sequence"/>
</dbReference>
<dbReference type="PANTHER" id="PTHR35046:SF18">
    <property type="entry name" value="RNA-DIRECTED DNA POLYMERASE"/>
    <property type="match status" value="1"/>
</dbReference>
<accession>A0A834SE13</accession>
<sequence>MNPRHAEWVEFLQEFTFVVKHNSGVENKAANALSRMLTVLNSMSVSIVGFDRLKDEYVSCSDFGIIFQEISNGNRHDHQHFIIKDSHLFRGTRLCIPRISIRDFLIWELHVGGLAGHFGRDKTIAIIEDSKETKHGAVYSFACSCEPWKDLSMDFVLGLPRTAHRHAFVLVVVDGFSKMAHFIPCSRTSDASHITKLFFREVVRLHGLPTTIVSDRDVKFARKSVSCEHDGPMAKLDLQKPDPIPGKVDVQLKKPLDS</sequence>
<dbReference type="InterPro" id="IPR012337">
    <property type="entry name" value="RNaseH-like_sf"/>
</dbReference>
<evidence type="ECO:0000313" key="2">
    <source>
        <dbReference type="EMBL" id="KAF7801818.1"/>
    </source>
</evidence>
<keyword evidence="3" id="KW-1185">Reference proteome</keyword>
<comment type="caution">
    <text evidence="2">The sequence shown here is derived from an EMBL/GenBank/DDBJ whole genome shotgun (WGS) entry which is preliminary data.</text>
</comment>
<dbReference type="EMBL" id="JAAIUW010000013">
    <property type="protein sequence ID" value="KAF7801818.1"/>
    <property type="molecule type" value="Genomic_DNA"/>
</dbReference>
<proteinExistence type="predicted"/>
<dbReference type="InterPro" id="IPR036397">
    <property type="entry name" value="RNaseH_sf"/>
</dbReference>
<evidence type="ECO:0000256" key="1">
    <source>
        <dbReference type="SAM" id="MobiDB-lite"/>
    </source>
</evidence>
<reference evidence="2" key="1">
    <citation type="submission" date="2020-09" db="EMBL/GenBank/DDBJ databases">
        <title>Genome-Enabled Discovery of Anthraquinone Biosynthesis in Senna tora.</title>
        <authorList>
            <person name="Kang S.-H."/>
            <person name="Pandey R.P."/>
            <person name="Lee C.-M."/>
            <person name="Sim J.-S."/>
            <person name="Jeong J.-T."/>
            <person name="Choi B.-S."/>
            <person name="Jung M."/>
            <person name="Ginzburg D."/>
            <person name="Zhao K."/>
            <person name="Won S.Y."/>
            <person name="Oh T.-J."/>
            <person name="Yu Y."/>
            <person name="Kim N.-H."/>
            <person name="Lee O.R."/>
            <person name="Lee T.-H."/>
            <person name="Bashyal P."/>
            <person name="Kim T.-S."/>
            <person name="Lee W.-H."/>
            <person name="Kawkins C."/>
            <person name="Kim C.-K."/>
            <person name="Kim J.S."/>
            <person name="Ahn B.O."/>
            <person name="Rhee S.Y."/>
            <person name="Sohng J.K."/>
        </authorList>
    </citation>
    <scope>NUCLEOTIDE SEQUENCE</scope>
    <source>
        <tissue evidence="2">Leaf</tissue>
    </source>
</reference>
<name>A0A834SE13_9FABA</name>
<dbReference type="OrthoDB" id="1434734at2759"/>
<gene>
    <name evidence="2" type="ORF">G2W53_040929</name>
</gene>
<dbReference type="Gene3D" id="1.10.340.70">
    <property type="match status" value="1"/>
</dbReference>
<protein>
    <submittedName>
        <fullName evidence="2">Putative mitochondrial protein</fullName>
    </submittedName>
</protein>
<evidence type="ECO:0000313" key="3">
    <source>
        <dbReference type="Proteomes" id="UP000634136"/>
    </source>
</evidence>
<dbReference type="PANTHER" id="PTHR35046">
    <property type="entry name" value="ZINC KNUCKLE (CCHC-TYPE) FAMILY PROTEIN"/>
    <property type="match status" value="1"/>
</dbReference>
<feature type="region of interest" description="Disordered" evidence="1">
    <location>
        <begin position="236"/>
        <end position="258"/>
    </location>
</feature>
<dbReference type="SUPFAM" id="SSF53098">
    <property type="entry name" value="Ribonuclease H-like"/>
    <property type="match status" value="1"/>
</dbReference>
<dbReference type="Gene3D" id="3.30.420.10">
    <property type="entry name" value="Ribonuclease H-like superfamily/Ribonuclease H"/>
    <property type="match status" value="1"/>
</dbReference>
<organism evidence="2 3">
    <name type="scientific">Senna tora</name>
    <dbReference type="NCBI Taxonomy" id="362788"/>
    <lineage>
        <taxon>Eukaryota</taxon>
        <taxon>Viridiplantae</taxon>
        <taxon>Streptophyta</taxon>
        <taxon>Embryophyta</taxon>
        <taxon>Tracheophyta</taxon>
        <taxon>Spermatophyta</taxon>
        <taxon>Magnoliopsida</taxon>
        <taxon>eudicotyledons</taxon>
        <taxon>Gunneridae</taxon>
        <taxon>Pentapetalae</taxon>
        <taxon>rosids</taxon>
        <taxon>fabids</taxon>
        <taxon>Fabales</taxon>
        <taxon>Fabaceae</taxon>
        <taxon>Caesalpinioideae</taxon>
        <taxon>Cassia clade</taxon>
        <taxon>Senna</taxon>
    </lineage>
</organism>
<dbReference type="AlphaFoldDB" id="A0A834SE13"/>
<dbReference type="GO" id="GO:0003676">
    <property type="term" value="F:nucleic acid binding"/>
    <property type="evidence" value="ECO:0007669"/>
    <property type="project" value="InterPro"/>
</dbReference>